<comment type="caution">
    <text evidence="9">Lacks conserved residue(s) required for the propagation of feature annotation.</text>
</comment>
<evidence type="ECO:0000256" key="4">
    <source>
        <dbReference type="ARBA" id="ARBA00022741"/>
    </source>
</evidence>
<dbReference type="GO" id="GO:0005737">
    <property type="term" value="C:cytoplasm"/>
    <property type="evidence" value="ECO:0007669"/>
    <property type="project" value="TreeGrafter"/>
</dbReference>
<proteinExistence type="inferred from homology"/>
<dbReference type="PANTHER" id="PTHR10256">
    <property type="entry name" value="SELENIDE, WATER DIKINASE"/>
    <property type="match status" value="1"/>
</dbReference>
<dbReference type="InterPro" id="IPR023061">
    <property type="entry name" value="SelD_I"/>
</dbReference>
<feature type="binding site" evidence="9">
    <location>
        <position position="62"/>
    </location>
    <ligand>
        <name>Mg(2+)</name>
        <dbReference type="ChEBI" id="CHEBI:18420"/>
    </ligand>
</feature>
<dbReference type="EC" id="2.7.9.3" evidence="9"/>
<keyword evidence="6 9" id="KW-0067">ATP-binding</keyword>
<dbReference type="Pfam" id="PF00586">
    <property type="entry name" value="AIRS"/>
    <property type="match status" value="1"/>
</dbReference>
<feature type="domain" description="PurM-like C-terminal" evidence="11">
    <location>
        <begin position="140"/>
        <end position="319"/>
    </location>
</feature>
<dbReference type="NCBIfam" id="TIGR00476">
    <property type="entry name" value="selD"/>
    <property type="match status" value="1"/>
</dbReference>
<evidence type="ECO:0000256" key="9">
    <source>
        <dbReference type="HAMAP-Rule" id="MF_00625"/>
    </source>
</evidence>
<keyword evidence="3 9" id="KW-0479">Metal-binding</keyword>
<dbReference type="KEGG" id="aft:BBF96_07335"/>
<feature type="binding site" description="in other chain" evidence="9">
    <location>
        <position position="62"/>
    </location>
    <ligand>
        <name>ATP</name>
        <dbReference type="ChEBI" id="CHEBI:30616"/>
        <note>ligand shared between dimeric partners</note>
    </ligand>
</feature>
<keyword evidence="2 9" id="KW-0808">Transferase</keyword>
<dbReference type="NCBIfam" id="NF002098">
    <property type="entry name" value="PRK00943.1"/>
    <property type="match status" value="1"/>
</dbReference>
<evidence type="ECO:0000256" key="2">
    <source>
        <dbReference type="ARBA" id="ARBA00022679"/>
    </source>
</evidence>
<organism evidence="12 13">
    <name type="scientific">Anoxybacter fermentans</name>
    <dbReference type="NCBI Taxonomy" id="1323375"/>
    <lineage>
        <taxon>Bacteria</taxon>
        <taxon>Bacillati</taxon>
        <taxon>Bacillota</taxon>
        <taxon>Clostridia</taxon>
        <taxon>Halanaerobiales</taxon>
        <taxon>Anoxybacter</taxon>
    </lineage>
</organism>
<comment type="function">
    <text evidence="9">Synthesizes selenophosphate from selenide and ATP.</text>
</comment>
<keyword evidence="4 9" id="KW-0547">Nucleotide-binding</keyword>
<dbReference type="SUPFAM" id="SSF56042">
    <property type="entry name" value="PurM C-terminal domain-like"/>
    <property type="match status" value="1"/>
</dbReference>
<dbReference type="PIRSF" id="PIRSF036407">
    <property type="entry name" value="Selenphspht_syn"/>
    <property type="match status" value="1"/>
</dbReference>
<evidence type="ECO:0000256" key="8">
    <source>
        <dbReference type="ARBA" id="ARBA00023266"/>
    </source>
</evidence>
<feature type="domain" description="PurM-like N-terminal" evidence="10">
    <location>
        <begin position="21"/>
        <end position="128"/>
    </location>
</feature>
<feature type="binding site" description="in other chain" evidence="9">
    <location>
        <begin position="19"/>
        <end position="21"/>
    </location>
    <ligand>
        <name>ATP</name>
        <dbReference type="ChEBI" id="CHEBI:30616"/>
        <note>ligand shared between dimeric partners</note>
    </ligand>
</feature>
<comment type="cofactor">
    <cofactor evidence="9">
        <name>Mg(2+)</name>
        <dbReference type="ChEBI" id="CHEBI:18420"/>
    </cofactor>
    <text evidence="9">Binds 1 Mg(2+) ion per monomer.</text>
</comment>
<dbReference type="InterPro" id="IPR004536">
    <property type="entry name" value="SPS/SelD"/>
</dbReference>
<dbReference type="InterPro" id="IPR036921">
    <property type="entry name" value="PurM-like_N_sf"/>
</dbReference>
<evidence type="ECO:0000256" key="1">
    <source>
        <dbReference type="ARBA" id="ARBA00008026"/>
    </source>
</evidence>
<keyword evidence="7 9" id="KW-0460">Magnesium</keyword>
<dbReference type="Gene3D" id="3.90.650.10">
    <property type="entry name" value="PurM-like C-terminal domain"/>
    <property type="match status" value="1"/>
</dbReference>
<comment type="catalytic activity">
    <reaction evidence="9">
        <text>hydrogenselenide + ATP + H2O = selenophosphate + AMP + phosphate + 2 H(+)</text>
        <dbReference type="Rhea" id="RHEA:18737"/>
        <dbReference type="ChEBI" id="CHEBI:15377"/>
        <dbReference type="ChEBI" id="CHEBI:15378"/>
        <dbReference type="ChEBI" id="CHEBI:16144"/>
        <dbReference type="ChEBI" id="CHEBI:29317"/>
        <dbReference type="ChEBI" id="CHEBI:30616"/>
        <dbReference type="ChEBI" id="CHEBI:43474"/>
        <dbReference type="ChEBI" id="CHEBI:456215"/>
        <dbReference type="EC" id="2.7.9.3"/>
    </reaction>
</comment>
<comment type="subunit">
    <text evidence="9">Homodimer.</text>
</comment>
<evidence type="ECO:0000256" key="6">
    <source>
        <dbReference type="ARBA" id="ARBA00022840"/>
    </source>
</evidence>
<dbReference type="PANTHER" id="PTHR10256:SF0">
    <property type="entry name" value="INACTIVE SELENIDE, WATER DIKINASE-LIKE PROTEIN-RELATED"/>
    <property type="match status" value="1"/>
</dbReference>
<feature type="binding site" description="in other chain" evidence="9">
    <location>
        <position position="39"/>
    </location>
    <ligand>
        <name>ATP</name>
        <dbReference type="ChEBI" id="CHEBI:30616"/>
        <note>ligand shared between dimeric partners</note>
    </ligand>
</feature>
<dbReference type="GO" id="GO:0016260">
    <property type="term" value="P:selenocysteine biosynthetic process"/>
    <property type="evidence" value="ECO:0007669"/>
    <property type="project" value="InterPro"/>
</dbReference>
<dbReference type="GO" id="GO:0005524">
    <property type="term" value="F:ATP binding"/>
    <property type="evidence" value="ECO:0007669"/>
    <property type="project" value="UniProtKB-UniRule"/>
</dbReference>
<dbReference type="InterPro" id="IPR016188">
    <property type="entry name" value="PurM-like_N"/>
</dbReference>
<keyword evidence="8 9" id="KW-0711">Selenium</keyword>
<comment type="similarity">
    <text evidence="1 9">Belongs to the selenophosphate synthase 1 family. Class I subfamily.</text>
</comment>
<dbReference type="AlphaFoldDB" id="A0A3Q9HSU7"/>
<dbReference type="CDD" id="cd02195">
    <property type="entry name" value="SelD"/>
    <property type="match status" value="1"/>
</dbReference>
<dbReference type="InterPro" id="IPR010918">
    <property type="entry name" value="PurM-like_C_dom"/>
</dbReference>
<gene>
    <name evidence="9" type="primary">selD</name>
    <name evidence="12" type="ORF">BBF96_07335</name>
</gene>
<protein>
    <recommendedName>
        <fullName evidence="9">Selenide, water dikinase</fullName>
        <ecNumber evidence="9">2.7.9.3</ecNumber>
    </recommendedName>
    <alternativeName>
        <fullName evidence="9">Selenium donor protein</fullName>
    </alternativeName>
    <alternativeName>
        <fullName evidence="9">Selenophosphate synthase</fullName>
    </alternativeName>
</protein>
<dbReference type="Pfam" id="PF02769">
    <property type="entry name" value="AIRS_C"/>
    <property type="match status" value="1"/>
</dbReference>
<dbReference type="SUPFAM" id="SSF55326">
    <property type="entry name" value="PurM N-terminal domain-like"/>
    <property type="match status" value="1"/>
</dbReference>
<keyword evidence="13" id="KW-1185">Reference proteome</keyword>
<dbReference type="HAMAP" id="MF_00625">
    <property type="entry name" value="SelD"/>
    <property type="match status" value="1"/>
</dbReference>
<feature type="binding site" evidence="9">
    <location>
        <position position="22"/>
    </location>
    <ligand>
        <name>Mg(2+)</name>
        <dbReference type="ChEBI" id="CHEBI:18420"/>
    </ligand>
</feature>
<dbReference type="Proteomes" id="UP000267250">
    <property type="component" value="Chromosome"/>
</dbReference>
<dbReference type="EMBL" id="CP016379">
    <property type="protein sequence ID" value="AZR74858.1"/>
    <property type="molecule type" value="Genomic_DNA"/>
</dbReference>
<evidence type="ECO:0000313" key="13">
    <source>
        <dbReference type="Proteomes" id="UP000267250"/>
    </source>
</evidence>
<evidence type="ECO:0000259" key="11">
    <source>
        <dbReference type="Pfam" id="PF02769"/>
    </source>
</evidence>
<feature type="binding site" evidence="9">
    <location>
        <begin position="110"/>
        <end position="112"/>
    </location>
    <ligand>
        <name>ATP</name>
        <dbReference type="ChEBI" id="CHEBI:30616"/>
        <note>ligand shared between dimeric partners</note>
    </ligand>
</feature>
<accession>A0A3Q9HSU7</accession>
<dbReference type="GO" id="GO:0004756">
    <property type="term" value="F:selenide, water dikinase activity"/>
    <property type="evidence" value="ECO:0007669"/>
    <property type="project" value="UniProtKB-UniRule"/>
</dbReference>
<evidence type="ECO:0000313" key="12">
    <source>
        <dbReference type="EMBL" id="AZR74858.1"/>
    </source>
</evidence>
<keyword evidence="5 9" id="KW-0418">Kinase</keyword>
<evidence type="ECO:0000256" key="5">
    <source>
        <dbReference type="ARBA" id="ARBA00022777"/>
    </source>
</evidence>
<dbReference type="FunFam" id="3.90.650.10:FF:000004">
    <property type="entry name" value="Selenide, water dikinase"/>
    <property type="match status" value="1"/>
</dbReference>
<dbReference type="Gene3D" id="3.30.1330.10">
    <property type="entry name" value="PurM-like, N-terminal domain"/>
    <property type="match status" value="1"/>
</dbReference>
<dbReference type="GO" id="GO:0000287">
    <property type="term" value="F:magnesium ion binding"/>
    <property type="evidence" value="ECO:0007669"/>
    <property type="project" value="UniProtKB-UniRule"/>
</dbReference>
<sequence length="322" mass="33987">MCQLPQLPVDKRLIVGPDTADDAGVFILNEEMALIQTLDYFTPIVDDPYTFGQIAAANALSDVYAMGGYPITALNIVGFSPKKLPLEVLAQILAGGADKVAEAGACIAGGHTIDDPEPKYGLSVAGLVHPKKVLTNAGAKVGDKLVLTKPLGIGIITTAIKKGLASDDVIEEAVEVMTTLNKDSAEAMQEVGVNACTDITGFGLLGHAYEMAKASDVGIRIYKDKVPVLPATYEYALQNVFPGGTRANLKYLADKVEFAEGISEMEQLILSDAITSGGLLISVPEERVEELITALKARKGVITTAIIGDVVAEHPQKLKVEV</sequence>
<feature type="binding site" evidence="9">
    <location>
        <position position="198"/>
    </location>
    <ligand>
        <name>Mg(2+)</name>
        <dbReference type="ChEBI" id="CHEBI:18420"/>
    </ligand>
</feature>
<evidence type="ECO:0000256" key="3">
    <source>
        <dbReference type="ARBA" id="ARBA00022723"/>
    </source>
</evidence>
<reference evidence="12 13" key="1">
    <citation type="submission" date="2016-07" db="EMBL/GenBank/DDBJ databases">
        <title>Genome and transcriptome analysis of iron-reducing fermentative bacteria Anoxybacter fermentans.</title>
        <authorList>
            <person name="Zeng X."/>
            <person name="Shao Z."/>
        </authorList>
    </citation>
    <scope>NUCLEOTIDE SEQUENCE [LARGE SCALE GENOMIC DNA]</scope>
    <source>
        <strain evidence="12 13">DY22613</strain>
    </source>
</reference>
<evidence type="ECO:0000256" key="7">
    <source>
        <dbReference type="ARBA" id="ARBA00022842"/>
    </source>
</evidence>
<dbReference type="InterPro" id="IPR036676">
    <property type="entry name" value="PurM-like_C_sf"/>
</dbReference>
<evidence type="ECO:0000259" key="10">
    <source>
        <dbReference type="Pfam" id="PF00586"/>
    </source>
</evidence>
<name>A0A3Q9HSU7_9FIRM</name>